<keyword evidence="2" id="KW-1185">Reference proteome</keyword>
<gene>
    <name evidence="1" type="ORF">A4R26_30080</name>
</gene>
<protein>
    <recommendedName>
        <fullName evidence="3">Fibronectin type-III domain-containing protein</fullName>
    </recommendedName>
</protein>
<dbReference type="EMBL" id="LWBP01000222">
    <property type="protein sequence ID" value="OQP49967.1"/>
    <property type="molecule type" value="Genomic_DNA"/>
</dbReference>
<sequence>MEAIILKTYKRERDSELGTLATRVVEGMDNNPTFPDAPPELAQLRQKLPDYQLAVANAKGRDSVAVSIKKDLKAQIVGCLTSLDAYVTSKCKGDRTMLLTSGFLISGEKGEVGEPTINKLNVELGPPGIVTTSIKRVARSRAYFHQYATEPPASGTSWHSESSLQPKFTFSGLTSGRTYWLRVAIISSSGQWVYSPVESRIVQ</sequence>
<name>A0A1V9EUY1_9BACT</name>
<dbReference type="OrthoDB" id="666371at2"/>
<accession>A0A1V9EUY1</accession>
<evidence type="ECO:0000313" key="2">
    <source>
        <dbReference type="Proteomes" id="UP000192276"/>
    </source>
</evidence>
<reference evidence="2" key="1">
    <citation type="submission" date="2016-04" db="EMBL/GenBank/DDBJ databases">
        <authorList>
            <person name="Chen L."/>
            <person name="Zhuang W."/>
            <person name="Wang G."/>
        </authorList>
    </citation>
    <scope>NUCLEOTIDE SEQUENCE [LARGE SCALE GENOMIC DNA]</scope>
    <source>
        <strain evidence="2">208</strain>
    </source>
</reference>
<evidence type="ECO:0000313" key="1">
    <source>
        <dbReference type="EMBL" id="OQP49967.1"/>
    </source>
</evidence>
<organism evidence="1 2">
    <name type="scientific">Niastella populi</name>
    <dbReference type="NCBI Taxonomy" id="550983"/>
    <lineage>
        <taxon>Bacteria</taxon>
        <taxon>Pseudomonadati</taxon>
        <taxon>Bacteroidota</taxon>
        <taxon>Chitinophagia</taxon>
        <taxon>Chitinophagales</taxon>
        <taxon>Chitinophagaceae</taxon>
        <taxon>Niastella</taxon>
    </lineage>
</organism>
<evidence type="ECO:0008006" key="3">
    <source>
        <dbReference type="Google" id="ProtNLM"/>
    </source>
</evidence>
<proteinExistence type="predicted"/>
<dbReference type="Proteomes" id="UP000192276">
    <property type="component" value="Unassembled WGS sequence"/>
</dbReference>
<dbReference type="RefSeq" id="WP_081170034.1">
    <property type="nucleotide sequence ID" value="NZ_LWBP01000222.1"/>
</dbReference>
<dbReference type="AlphaFoldDB" id="A0A1V9EUY1"/>
<comment type="caution">
    <text evidence="1">The sequence shown here is derived from an EMBL/GenBank/DDBJ whole genome shotgun (WGS) entry which is preliminary data.</text>
</comment>